<dbReference type="GeneID" id="19467071"/>
<dbReference type="OrthoDB" id="5398191at2759"/>
<evidence type="ECO:0000256" key="1">
    <source>
        <dbReference type="SAM" id="MobiDB-lite"/>
    </source>
</evidence>
<keyword evidence="2" id="KW-0812">Transmembrane</keyword>
<dbReference type="KEGG" id="glz:GLAREA_08020"/>
<evidence type="ECO:0000256" key="2">
    <source>
        <dbReference type="SAM" id="Phobius"/>
    </source>
</evidence>
<reference evidence="3 4" key="1">
    <citation type="journal article" date="2013" name="BMC Genomics">
        <title>Genomics-driven discovery of the pneumocandin biosynthetic gene cluster in the fungus Glarea lozoyensis.</title>
        <authorList>
            <person name="Chen L."/>
            <person name="Yue Q."/>
            <person name="Zhang X."/>
            <person name="Xiang M."/>
            <person name="Wang C."/>
            <person name="Li S."/>
            <person name="Che Y."/>
            <person name="Ortiz-Lopez F.J."/>
            <person name="Bills G.F."/>
            <person name="Liu X."/>
            <person name="An Z."/>
        </authorList>
    </citation>
    <scope>NUCLEOTIDE SEQUENCE [LARGE SCALE GENOMIC DNA]</scope>
    <source>
        <strain evidence="4">ATCC 20868 / MF5171</strain>
    </source>
</reference>
<proteinExistence type="predicted"/>
<feature type="compositionally biased region" description="Basic and acidic residues" evidence="1">
    <location>
        <begin position="359"/>
        <end position="369"/>
    </location>
</feature>
<dbReference type="HOGENOM" id="CLU_031806_0_0_1"/>
<feature type="compositionally biased region" description="Basic and acidic residues" evidence="1">
    <location>
        <begin position="386"/>
        <end position="411"/>
    </location>
</feature>
<organism evidence="3 4">
    <name type="scientific">Glarea lozoyensis (strain ATCC 20868 / MF5171)</name>
    <dbReference type="NCBI Taxonomy" id="1116229"/>
    <lineage>
        <taxon>Eukaryota</taxon>
        <taxon>Fungi</taxon>
        <taxon>Dikarya</taxon>
        <taxon>Ascomycota</taxon>
        <taxon>Pezizomycotina</taxon>
        <taxon>Leotiomycetes</taxon>
        <taxon>Helotiales</taxon>
        <taxon>Helotiaceae</taxon>
        <taxon>Glarea</taxon>
    </lineage>
</organism>
<gene>
    <name evidence="3" type="ORF">GLAREA_08020</name>
</gene>
<sequence>MLEYFTYKKVKKHQDEKKGGKEKETMVKTPPPLLNDEDEAFLTRIVSAEGTPPPLPTRPNFGAEAGDSTGNDAQMVVHDGREDHDHHRRHSSQSVGKGKGKEKETEVKKENKITGFLGRTFTKRGQRPDLKPKSNVPEPEAQREEDDLTAILDDLDLTATNNRAFSLSAESQELVRKFNVVFKDLINGVPTAYDDLVGLLNDSDGTLSKNYEKMPSFMQKLVTSLPDKLTKNLAPELLAVAAESQGLKAGATAAGGAGLKSFFTPSTLKDLVTKPGAVMSAFKAIMNALKLRWPAFMGTNVLLSLGLFVLMFFFWYCHKRGREVRIERENAPVDANGRIIEVDEAGPSRSGPSSPRRHHSDDSRDHKYDDPDEEAAALERRKARRAAHEREKEEKRRAERRDERDHEDSSRHHSRPSSSRHGSSSKLKADERDRDGRRSRSSRESRESRDSRDRRH</sequence>
<accession>S3CDS9</accession>
<feature type="compositionally biased region" description="Basic and acidic residues" evidence="1">
    <location>
        <begin position="13"/>
        <end position="26"/>
    </location>
</feature>
<protein>
    <recommendedName>
        <fullName evidence="5">Ring-like domain-containing protein</fullName>
    </recommendedName>
</protein>
<keyword evidence="2" id="KW-0472">Membrane</keyword>
<evidence type="ECO:0008006" key="5">
    <source>
        <dbReference type="Google" id="ProtNLM"/>
    </source>
</evidence>
<feature type="compositionally biased region" description="Low complexity" evidence="1">
    <location>
        <begin position="416"/>
        <end position="426"/>
    </location>
</feature>
<feature type="compositionally biased region" description="Basic and acidic residues" evidence="1">
    <location>
        <begin position="427"/>
        <end position="456"/>
    </location>
</feature>
<keyword evidence="4" id="KW-1185">Reference proteome</keyword>
<dbReference type="OMA" id="EMPGFIK"/>
<feature type="region of interest" description="Disordered" evidence="1">
    <location>
        <begin position="337"/>
        <end position="456"/>
    </location>
</feature>
<keyword evidence="2" id="KW-1133">Transmembrane helix</keyword>
<dbReference type="AlphaFoldDB" id="S3CDS9"/>
<name>S3CDS9_GLAL2</name>
<feature type="transmembrane region" description="Helical" evidence="2">
    <location>
        <begin position="293"/>
        <end position="316"/>
    </location>
</feature>
<feature type="region of interest" description="Disordered" evidence="1">
    <location>
        <begin position="1"/>
        <end position="144"/>
    </location>
</feature>
<dbReference type="eggNOG" id="ENOG502S3A7">
    <property type="taxonomic scope" value="Eukaryota"/>
</dbReference>
<dbReference type="RefSeq" id="XP_008088258.1">
    <property type="nucleotide sequence ID" value="XM_008090067.1"/>
</dbReference>
<evidence type="ECO:0000313" key="3">
    <source>
        <dbReference type="EMBL" id="EPE24170.1"/>
    </source>
</evidence>
<dbReference type="Proteomes" id="UP000016922">
    <property type="component" value="Unassembled WGS sequence"/>
</dbReference>
<evidence type="ECO:0000313" key="4">
    <source>
        <dbReference type="Proteomes" id="UP000016922"/>
    </source>
</evidence>
<dbReference type="EMBL" id="KE145373">
    <property type="protein sequence ID" value="EPE24170.1"/>
    <property type="molecule type" value="Genomic_DNA"/>
</dbReference>
<feature type="compositionally biased region" description="Basic and acidic residues" evidence="1">
    <location>
        <begin position="99"/>
        <end position="112"/>
    </location>
</feature>